<reference evidence="2 3" key="1">
    <citation type="submission" date="2024-02" db="EMBL/GenBank/DDBJ databases">
        <title>FIRST GENOME SEQUENCES OF Leishmania (Viannia) shawi, Leishmania (Viannia) lindenbergi AND Leishmania (Viannia) utingensis.</title>
        <authorList>
            <person name="Resadore F."/>
            <person name="Custodio M.G.F."/>
            <person name="Boite M.C."/>
            <person name="Cupolillo E."/>
            <person name="Ferreira G.E.M."/>
        </authorList>
    </citation>
    <scope>NUCLEOTIDE SEQUENCE [LARGE SCALE GENOMIC DNA]</scope>
    <source>
        <strain evidence="2 3">ITUB/BR/1977/M4964</strain>
    </source>
</reference>
<proteinExistence type="predicted"/>
<feature type="compositionally biased region" description="Polar residues" evidence="1">
    <location>
        <begin position="172"/>
        <end position="181"/>
    </location>
</feature>
<feature type="region of interest" description="Disordered" evidence="1">
    <location>
        <begin position="240"/>
        <end position="273"/>
    </location>
</feature>
<gene>
    <name evidence="2" type="ORF">Q4I30_005406</name>
</gene>
<feature type="compositionally biased region" description="Low complexity" evidence="1">
    <location>
        <begin position="333"/>
        <end position="342"/>
    </location>
</feature>
<dbReference type="Proteomes" id="UP001482455">
    <property type="component" value="Unassembled WGS sequence"/>
</dbReference>
<feature type="region of interest" description="Disordered" evidence="1">
    <location>
        <begin position="333"/>
        <end position="384"/>
    </location>
</feature>
<dbReference type="Pfam" id="PF10294">
    <property type="entry name" value="Methyltransf_16"/>
    <property type="match status" value="1"/>
</dbReference>
<dbReference type="GO" id="GO:0008168">
    <property type="term" value="F:methyltransferase activity"/>
    <property type="evidence" value="ECO:0007669"/>
    <property type="project" value="UniProtKB-KW"/>
</dbReference>
<feature type="compositionally biased region" description="Low complexity" evidence="1">
    <location>
        <begin position="367"/>
        <end position="384"/>
    </location>
</feature>
<feature type="compositionally biased region" description="Polar residues" evidence="1">
    <location>
        <begin position="198"/>
        <end position="207"/>
    </location>
</feature>
<dbReference type="AlphaFoldDB" id="A0AAW3AAN5"/>
<evidence type="ECO:0000313" key="2">
    <source>
        <dbReference type="EMBL" id="KAL0501681.1"/>
    </source>
</evidence>
<sequence length="750" mass="80349">MEHLPRIAPSLRNVEYTFPWSLILFLQSTPSKNVLSAFQADCESRGVAWCSAEAQKLAVEWFVQHPVVKKYPPRRRMVRALLKAYITSVEEQCAANYALLPTPNEDPVQVELLEEFIRLSVLGDGSKPELCFKTFYNPFVSAPDTPFIPSAPAAPAPPLAGPSMPLSAIPTVANSSPSQAHPVSPGASPHSSLPPEMHTNSAPQSTHPHSEPAHVLSPSSLLPCIVHSDWSEELLPLASVRSPPTSPSKRLPGHHQQPLSLHSPPQTPASDAATTATARVLDQFSAIRVSSEQFSNVGLSLWPAAFVMVQLLTQELEGQTRMLADVLGLPRASSGMSRSESSAPLLTAPNGLHPLTMPASVSPSPLPNRSLCSSSSDNSSSSSVTKHYSSQLRIVELGAGACLTPVYLHHMEGYKQHVASFLATDYQEDIVDNMHFNMAENGIHLVSDSLAAERGLEEGDQTPPLHRVALLDWMNHDDNEGLFMENEADVILAADCIYDADVIPALVDTIHLALTARGSALHMADTPQPSSSAKGDGSAATVGTLQRQRCCIVVQTHRQNATMQKFFSAVRTFGEVRSYTLVRQVVGSLRLSEDHSGSDGGCVPLGGWDRETLLLNPDQIVCALMPDVILEDGSMRSVSHWLHNSCTSGEATMAADRSTSYSPPTTPHGTSLDTSGITSAIKGLPTALQSSKSNHSVDSHVSITRSTSSAAAPEAVDALLADEMIGPFYTSMAGLIGVHVVTLKPIKVAQ</sequence>
<keyword evidence="2" id="KW-0489">Methyltransferase</keyword>
<dbReference type="InterPro" id="IPR029063">
    <property type="entry name" value="SAM-dependent_MTases_sf"/>
</dbReference>
<dbReference type="GO" id="GO:0032259">
    <property type="term" value="P:methylation"/>
    <property type="evidence" value="ECO:0007669"/>
    <property type="project" value="UniProtKB-KW"/>
</dbReference>
<comment type="caution">
    <text evidence="2">The sequence shown here is derived from an EMBL/GenBank/DDBJ whole genome shotgun (WGS) entry which is preliminary data.</text>
</comment>
<feature type="region of interest" description="Disordered" evidence="1">
    <location>
        <begin position="167"/>
        <end position="215"/>
    </location>
</feature>
<dbReference type="EMBL" id="JBAMZL010000030">
    <property type="protein sequence ID" value="KAL0501681.1"/>
    <property type="molecule type" value="Genomic_DNA"/>
</dbReference>
<accession>A0AAW3AAN5</accession>
<keyword evidence="3" id="KW-1185">Reference proteome</keyword>
<dbReference type="PANTHER" id="PTHR14614">
    <property type="entry name" value="HEPATOCELLULAR CARCINOMA-ASSOCIATED ANTIGEN"/>
    <property type="match status" value="1"/>
</dbReference>
<dbReference type="Gene3D" id="3.40.50.150">
    <property type="entry name" value="Vaccinia Virus protein VP39"/>
    <property type="match status" value="1"/>
</dbReference>
<name>A0AAW3AAN5_9TRYP</name>
<protein>
    <submittedName>
        <fullName evidence="2">Lysine methyltransferase</fullName>
    </submittedName>
</protein>
<keyword evidence="2" id="KW-0808">Transferase</keyword>
<dbReference type="InterPro" id="IPR019410">
    <property type="entry name" value="Methyltransf_16"/>
</dbReference>
<dbReference type="PANTHER" id="PTHR14614:SF130">
    <property type="entry name" value="PROTEIN-LYSINE N-METHYLTRANSFERASE EEF2KMT"/>
    <property type="match status" value="1"/>
</dbReference>
<organism evidence="2 3">
    <name type="scientific">Leishmania utingensis</name>
    <dbReference type="NCBI Taxonomy" id="653362"/>
    <lineage>
        <taxon>Eukaryota</taxon>
        <taxon>Discoba</taxon>
        <taxon>Euglenozoa</taxon>
        <taxon>Kinetoplastea</taxon>
        <taxon>Metakinetoplastina</taxon>
        <taxon>Trypanosomatida</taxon>
        <taxon>Trypanosomatidae</taxon>
        <taxon>Leishmaniinae</taxon>
        <taxon>Leishmania</taxon>
    </lineage>
</organism>
<evidence type="ECO:0000313" key="3">
    <source>
        <dbReference type="Proteomes" id="UP001482455"/>
    </source>
</evidence>
<evidence type="ECO:0000256" key="1">
    <source>
        <dbReference type="SAM" id="MobiDB-lite"/>
    </source>
</evidence>